<proteinExistence type="inferred from homology"/>
<dbReference type="RefSeq" id="WP_136346685.1">
    <property type="nucleotide sequence ID" value="NZ_SSOC01000001.1"/>
</dbReference>
<dbReference type="OrthoDB" id="9803623at2"/>
<keyword evidence="5 7" id="KW-1133">Transmembrane helix</keyword>
<dbReference type="Pfam" id="PF00528">
    <property type="entry name" value="BPD_transp_1"/>
    <property type="match status" value="1"/>
</dbReference>
<dbReference type="PANTHER" id="PTHR43163">
    <property type="entry name" value="DIPEPTIDE TRANSPORT SYSTEM PERMEASE PROTEIN DPPB-RELATED"/>
    <property type="match status" value="1"/>
</dbReference>
<feature type="transmembrane region" description="Helical" evidence="7">
    <location>
        <begin position="103"/>
        <end position="123"/>
    </location>
</feature>
<dbReference type="EMBL" id="SSOC01000001">
    <property type="protein sequence ID" value="THF67276.1"/>
    <property type="molecule type" value="Genomic_DNA"/>
</dbReference>
<comment type="similarity">
    <text evidence="7">Belongs to the binding-protein-dependent transport system permease family.</text>
</comment>
<evidence type="ECO:0000313" key="9">
    <source>
        <dbReference type="EMBL" id="THF67276.1"/>
    </source>
</evidence>
<evidence type="ECO:0000256" key="7">
    <source>
        <dbReference type="RuleBase" id="RU363032"/>
    </source>
</evidence>
<evidence type="ECO:0000256" key="1">
    <source>
        <dbReference type="ARBA" id="ARBA00004651"/>
    </source>
</evidence>
<protein>
    <submittedName>
        <fullName evidence="9">ABC transporter permease</fullName>
    </submittedName>
</protein>
<evidence type="ECO:0000256" key="5">
    <source>
        <dbReference type="ARBA" id="ARBA00022989"/>
    </source>
</evidence>
<dbReference type="Proteomes" id="UP000308430">
    <property type="component" value="Unassembled WGS sequence"/>
</dbReference>
<evidence type="ECO:0000256" key="2">
    <source>
        <dbReference type="ARBA" id="ARBA00022448"/>
    </source>
</evidence>
<dbReference type="PROSITE" id="PS50928">
    <property type="entry name" value="ABC_TM1"/>
    <property type="match status" value="1"/>
</dbReference>
<keyword evidence="4 7" id="KW-0812">Transmembrane</keyword>
<dbReference type="AlphaFoldDB" id="A0A4S4B628"/>
<evidence type="ECO:0000313" key="10">
    <source>
        <dbReference type="Proteomes" id="UP000308430"/>
    </source>
</evidence>
<keyword evidence="3" id="KW-1003">Cell membrane</keyword>
<dbReference type="Pfam" id="PF19300">
    <property type="entry name" value="BPD_transp_1_N"/>
    <property type="match status" value="1"/>
</dbReference>
<evidence type="ECO:0000259" key="8">
    <source>
        <dbReference type="PROSITE" id="PS50928"/>
    </source>
</evidence>
<sequence length="325" mass="34860">MSLFLLLAKRLAYALLLIAAVQAMNFTLIRAAPGDPAEVIAGEMGGADEAVMAQIRATYGLDQPVPLQYARYIVHSLTGDLGTSYLYSRPVVDLILERLGPTVLLVATALLLAMVIGTLLGVAASRRPDSAASGVITVLSLVGYAMPVFWTGILLVLLFGKVLPILPIAGMRDVRIYGDGWVVMLDVLHHLVLPALTLSLVYLAQYSRLARASMLEVLGTDYIRTARAKGLPESSVVYKHALRNALMPVVTVAGLQFGNLISGAVLVETVFSWPGLGTLALDAILGRDYPTVLGVLTCSAALVIVANLLTDLAYRWLDPRLRGRR</sequence>
<comment type="caution">
    <text evidence="9">The sequence shown here is derived from an EMBL/GenBank/DDBJ whole genome shotgun (WGS) entry which is preliminary data.</text>
</comment>
<reference evidence="9 10" key="1">
    <citation type="submission" date="2019-04" db="EMBL/GenBank/DDBJ databases">
        <title>Azoarcus nasutitermitis sp. nov. isolated from termite nest.</title>
        <authorList>
            <person name="Lin S.-Y."/>
            <person name="Hameed A."/>
            <person name="Hsu Y.-H."/>
            <person name="Young C.-C."/>
        </authorList>
    </citation>
    <scope>NUCLEOTIDE SEQUENCE [LARGE SCALE GENOMIC DNA]</scope>
    <source>
        <strain evidence="9 10">CC-YHH838</strain>
    </source>
</reference>
<name>A0A4S4B628_9RHOO</name>
<dbReference type="GO" id="GO:0055085">
    <property type="term" value="P:transmembrane transport"/>
    <property type="evidence" value="ECO:0007669"/>
    <property type="project" value="InterPro"/>
</dbReference>
<comment type="subcellular location">
    <subcellularLocation>
        <location evidence="1 7">Cell membrane</location>
        <topology evidence="1 7">Multi-pass membrane protein</topology>
    </subcellularLocation>
</comment>
<feature type="domain" description="ABC transmembrane type-1" evidence="8">
    <location>
        <begin position="99"/>
        <end position="314"/>
    </location>
</feature>
<organism evidence="9 10">
    <name type="scientific">Pseudothauera nasutitermitis</name>
    <dbReference type="NCBI Taxonomy" id="2565930"/>
    <lineage>
        <taxon>Bacteria</taxon>
        <taxon>Pseudomonadati</taxon>
        <taxon>Pseudomonadota</taxon>
        <taxon>Betaproteobacteria</taxon>
        <taxon>Rhodocyclales</taxon>
        <taxon>Zoogloeaceae</taxon>
        <taxon>Pseudothauera</taxon>
    </lineage>
</organism>
<dbReference type="InterPro" id="IPR035906">
    <property type="entry name" value="MetI-like_sf"/>
</dbReference>
<dbReference type="GO" id="GO:0005886">
    <property type="term" value="C:plasma membrane"/>
    <property type="evidence" value="ECO:0007669"/>
    <property type="project" value="UniProtKB-SubCell"/>
</dbReference>
<feature type="transmembrane region" description="Helical" evidence="7">
    <location>
        <begin position="180"/>
        <end position="204"/>
    </location>
</feature>
<feature type="transmembrane region" description="Helical" evidence="7">
    <location>
        <begin position="135"/>
        <end position="160"/>
    </location>
</feature>
<feature type="transmembrane region" description="Helical" evidence="7">
    <location>
        <begin position="293"/>
        <end position="317"/>
    </location>
</feature>
<accession>A0A4S4B628</accession>
<dbReference type="SUPFAM" id="SSF161098">
    <property type="entry name" value="MetI-like"/>
    <property type="match status" value="1"/>
</dbReference>
<dbReference type="InterPro" id="IPR045621">
    <property type="entry name" value="BPD_transp_1_N"/>
</dbReference>
<dbReference type="CDD" id="cd06261">
    <property type="entry name" value="TM_PBP2"/>
    <property type="match status" value="1"/>
</dbReference>
<evidence type="ECO:0000256" key="4">
    <source>
        <dbReference type="ARBA" id="ARBA00022692"/>
    </source>
</evidence>
<gene>
    <name evidence="9" type="ORF">E6C76_02545</name>
</gene>
<evidence type="ECO:0000256" key="6">
    <source>
        <dbReference type="ARBA" id="ARBA00023136"/>
    </source>
</evidence>
<keyword evidence="6 7" id="KW-0472">Membrane</keyword>
<feature type="transmembrane region" description="Helical" evidence="7">
    <location>
        <begin position="249"/>
        <end position="273"/>
    </location>
</feature>
<dbReference type="Gene3D" id="1.10.3720.10">
    <property type="entry name" value="MetI-like"/>
    <property type="match status" value="1"/>
</dbReference>
<keyword evidence="10" id="KW-1185">Reference proteome</keyword>
<evidence type="ECO:0000256" key="3">
    <source>
        <dbReference type="ARBA" id="ARBA00022475"/>
    </source>
</evidence>
<dbReference type="PANTHER" id="PTHR43163:SF9">
    <property type="entry name" value="ABC TRANSPORTER PERMEASE PROTEIN"/>
    <property type="match status" value="1"/>
</dbReference>
<dbReference type="InterPro" id="IPR000515">
    <property type="entry name" value="MetI-like"/>
</dbReference>
<keyword evidence="2 7" id="KW-0813">Transport</keyword>